<sequence>MLQDVINTAKEKMKKSCEVYERDMMSLRAGRANPQLLDRILVDYYGTPTPINQIGNISSPEPRLLVIAPWEAKMIPQVEKAIQKSDLGLNPSNDGKLIRLVFPELNEERRKDLTKVASKGAEDTKVAIRSIRRDAIEQIKKLKKNSEITEDDQRDAEEDMQKLTDKAVKEVDEIFAKKEKEIMEV</sequence>
<dbReference type="EMBL" id="CP068393">
    <property type="protein sequence ID" value="QUC66990.1"/>
    <property type="molecule type" value="Genomic_DNA"/>
</dbReference>
<evidence type="ECO:0000313" key="1">
    <source>
        <dbReference type="EMBL" id="QUC66990.1"/>
    </source>
</evidence>
<organism evidence="1 2">
    <name type="scientific">Aristaeella hokkaidonensis</name>
    <dbReference type="NCBI Taxonomy" id="3046382"/>
    <lineage>
        <taxon>Bacteria</taxon>
        <taxon>Bacillati</taxon>
        <taxon>Bacillota</taxon>
        <taxon>Clostridia</taxon>
        <taxon>Eubacteriales</taxon>
        <taxon>Aristaeellaceae</taxon>
        <taxon>Aristaeella</taxon>
    </lineage>
</organism>
<evidence type="ECO:0000313" key="2">
    <source>
        <dbReference type="Proteomes" id="UP000682782"/>
    </source>
</evidence>
<protein>
    <submittedName>
        <fullName evidence="1">Ribosome recycling factor</fullName>
    </submittedName>
</protein>
<proteinExistence type="predicted"/>
<gene>
    <name evidence="1" type="primary">frr</name>
    <name evidence="1" type="ORF">JYE49_14325</name>
</gene>
<keyword evidence="2" id="KW-1185">Reference proteome</keyword>
<name>A0AC61N2T9_9FIRM</name>
<accession>A0AC61N2T9</accession>
<reference evidence="1" key="1">
    <citation type="submission" date="2021-01" db="EMBL/GenBank/DDBJ databases">
        <title>Complete genome sequence of Clostridiales bacterium R-7.</title>
        <authorList>
            <person name="Mahoney-Kurpe S.C."/>
            <person name="Palevich N."/>
            <person name="Koike S."/>
            <person name="Moon C.D."/>
            <person name="Attwood G.T."/>
        </authorList>
    </citation>
    <scope>NUCLEOTIDE SEQUENCE</scope>
    <source>
        <strain evidence="1">R-7</strain>
    </source>
</reference>
<dbReference type="Proteomes" id="UP000682782">
    <property type="component" value="Chromosome"/>
</dbReference>